<protein>
    <submittedName>
        <fullName evidence="3">Uncharacterized protein</fullName>
    </submittedName>
</protein>
<feature type="chain" id="PRO_5026975922" evidence="2">
    <location>
        <begin position="19"/>
        <end position="258"/>
    </location>
</feature>
<reference evidence="3" key="1">
    <citation type="journal article" date="2019" name="Sci. Rep.">
        <title>Draft genome of Tanacetum cinerariifolium, the natural source of mosquito coil.</title>
        <authorList>
            <person name="Yamashiro T."/>
            <person name="Shiraishi A."/>
            <person name="Satake H."/>
            <person name="Nakayama K."/>
        </authorList>
    </citation>
    <scope>NUCLEOTIDE SEQUENCE</scope>
</reference>
<evidence type="ECO:0000256" key="2">
    <source>
        <dbReference type="SAM" id="SignalP"/>
    </source>
</evidence>
<accession>A0A6L2M0B1</accession>
<dbReference type="EMBL" id="BKCJ010005308">
    <property type="protein sequence ID" value="GEU66012.1"/>
    <property type="molecule type" value="Genomic_DNA"/>
</dbReference>
<dbReference type="AlphaFoldDB" id="A0A6L2M0B1"/>
<organism evidence="3">
    <name type="scientific">Tanacetum cinerariifolium</name>
    <name type="common">Dalmatian daisy</name>
    <name type="synonym">Chrysanthemum cinerariifolium</name>
    <dbReference type="NCBI Taxonomy" id="118510"/>
    <lineage>
        <taxon>Eukaryota</taxon>
        <taxon>Viridiplantae</taxon>
        <taxon>Streptophyta</taxon>
        <taxon>Embryophyta</taxon>
        <taxon>Tracheophyta</taxon>
        <taxon>Spermatophyta</taxon>
        <taxon>Magnoliopsida</taxon>
        <taxon>eudicotyledons</taxon>
        <taxon>Gunneridae</taxon>
        <taxon>Pentapetalae</taxon>
        <taxon>asterids</taxon>
        <taxon>campanulids</taxon>
        <taxon>Asterales</taxon>
        <taxon>Asteraceae</taxon>
        <taxon>Asteroideae</taxon>
        <taxon>Anthemideae</taxon>
        <taxon>Anthemidinae</taxon>
        <taxon>Tanacetum</taxon>
    </lineage>
</organism>
<feature type="region of interest" description="Disordered" evidence="1">
    <location>
        <begin position="213"/>
        <end position="258"/>
    </location>
</feature>
<keyword evidence="2" id="KW-0732">Signal</keyword>
<gene>
    <name evidence="3" type="ORF">Tci_037990</name>
</gene>
<proteinExistence type="predicted"/>
<feature type="compositionally biased region" description="Low complexity" evidence="1">
    <location>
        <begin position="219"/>
        <end position="230"/>
    </location>
</feature>
<name>A0A6L2M0B1_TANCI</name>
<evidence type="ECO:0000313" key="3">
    <source>
        <dbReference type="EMBL" id="GEU66012.1"/>
    </source>
</evidence>
<sequence length="258" mass="27630">MAFATIITLIEVFDPAVASRFTATSLGTNGGSEIIRNSVSNFVPVKAGVSASVPAGSRNSSASISVGRSISAASRNRQASIHAGRHISAGRFNKPAPFPADRSVPTGWTNHAARPFFRPINLYFDNVHPHVNKDIGIVDSGCSIPSPEQTATGKDVSNPFMAVMVCQKPLGHFSSPMIHVLRAGLVIHPPGVNFKILDRSSLENSRIVTLFQQHERNKTAANNQTAATQKPAEMRKPAGTSKTAGSWNSNIWSSQQHK</sequence>
<comment type="caution">
    <text evidence="3">The sequence shown here is derived from an EMBL/GenBank/DDBJ whole genome shotgun (WGS) entry which is preliminary data.</text>
</comment>
<evidence type="ECO:0000256" key="1">
    <source>
        <dbReference type="SAM" id="MobiDB-lite"/>
    </source>
</evidence>
<feature type="compositionally biased region" description="Polar residues" evidence="1">
    <location>
        <begin position="240"/>
        <end position="258"/>
    </location>
</feature>
<feature type="signal peptide" evidence="2">
    <location>
        <begin position="1"/>
        <end position="18"/>
    </location>
</feature>